<evidence type="ECO:0000259" key="1">
    <source>
        <dbReference type="SMART" id="SM00829"/>
    </source>
</evidence>
<gene>
    <name evidence="2" type="ORF">BGW36DRAFT_378949</name>
</gene>
<dbReference type="AlphaFoldDB" id="A0AAD4KRC2"/>
<dbReference type="InterPro" id="IPR020843">
    <property type="entry name" value="ER"/>
</dbReference>
<dbReference type="SUPFAM" id="SSF51735">
    <property type="entry name" value="NAD(P)-binding Rossmann-fold domains"/>
    <property type="match status" value="1"/>
</dbReference>
<dbReference type="CDD" id="cd05289">
    <property type="entry name" value="MDR_like_2"/>
    <property type="match status" value="1"/>
</dbReference>
<proteinExistence type="predicted"/>
<feature type="domain" description="Enoyl reductase (ER)" evidence="1">
    <location>
        <begin position="31"/>
        <end position="362"/>
    </location>
</feature>
<dbReference type="InterPro" id="IPR052585">
    <property type="entry name" value="Lipid_raft_assoc_Zn_ADH"/>
</dbReference>
<dbReference type="PANTHER" id="PTHR43482">
    <property type="entry name" value="PROTEIN AST1-RELATED"/>
    <property type="match status" value="1"/>
</dbReference>
<dbReference type="Gene3D" id="3.40.50.720">
    <property type="entry name" value="NAD(P)-binding Rossmann-like Domain"/>
    <property type="match status" value="1"/>
</dbReference>
<dbReference type="PANTHER" id="PTHR43482:SF4">
    <property type="entry name" value="ALCOHOL DEHYDROGENASE, PUTATIVE (AFU_ORTHOLOGUE AFUA_7G06260)-RELATED"/>
    <property type="match status" value="1"/>
</dbReference>
<name>A0AAD4KRC2_9EURO</name>
<dbReference type="Proteomes" id="UP001201262">
    <property type="component" value="Unassembled WGS sequence"/>
</dbReference>
<evidence type="ECO:0000313" key="2">
    <source>
        <dbReference type="EMBL" id="KAH8697580.1"/>
    </source>
</evidence>
<dbReference type="SMART" id="SM00829">
    <property type="entry name" value="PKS_ER"/>
    <property type="match status" value="1"/>
</dbReference>
<sequence>MAMRQTKMRAVRIQRASDAVESMPYSADNPAPPSALHLENEVPIPQLEQPGEILIRVHAATVTRDELTWPETYQSDRLSLGHDFAGEVVSVFDNNILDNGQMLRIGDYVYGMTAATGKGSTWAEFAVVSANEVARKPANLDWASSATVPMSALTAWQALYVHAGVTEPDPTFRPITNHEANSSISKKISPLVKLLVTGASGAVGSYLVQLGALSRLHVTTASSSKARNAGFLRSLGGDQVVEYEDLLDKRNEYDIIIDTVGGQYLESCWRLVKDEGCLITVDSSSLGFVEKHTTLLLAGGKEKVKALDFIVEPSNVQLKKIATLAELGLLKGFVAQAFPFNKACEAYEMASKRQTREGKIVLLMQVS</sequence>
<keyword evidence="3" id="KW-1185">Reference proteome</keyword>
<dbReference type="Pfam" id="PF08240">
    <property type="entry name" value="ADH_N"/>
    <property type="match status" value="1"/>
</dbReference>
<dbReference type="InterPro" id="IPR013154">
    <property type="entry name" value="ADH-like_N"/>
</dbReference>
<dbReference type="InterPro" id="IPR011032">
    <property type="entry name" value="GroES-like_sf"/>
</dbReference>
<dbReference type="Pfam" id="PF13602">
    <property type="entry name" value="ADH_zinc_N_2"/>
    <property type="match status" value="1"/>
</dbReference>
<reference evidence="2" key="1">
    <citation type="submission" date="2021-12" db="EMBL/GenBank/DDBJ databases">
        <title>Convergent genome expansion in fungi linked to evolution of root-endophyte symbiosis.</title>
        <authorList>
            <consortium name="DOE Joint Genome Institute"/>
            <person name="Ke Y.-H."/>
            <person name="Bonito G."/>
            <person name="Liao H.-L."/>
            <person name="Looney B."/>
            <person name="Rojas-Flechas A."/>
            <person name="Nash J."/>
            <person name="Hameed K."/>
            <person name="Schadt C."/>
            <person name="Martin F."/>
            <person name="Crous P.W."/>
            <person name="Miettinen O."/>
            <person name="Magnuson J.K."/>
            <person name="Labbe J."/>
            <person name="Jacobson D."/>
            <person name="Doktycz M.J."/>
            <person name="Veneault-Fourrey C."/>
            <person name="Kuo A."/>
            <person name="Mondo S."/>
            <person name="Calhoun S."/>
            <person name="Riley R."/>
            <person name="Ohm R."/>
            <person name="LaButti K."/>
            <person name="Andreopoulos B."/>
            <person name="Pangilinan J."/>
            <person name="Nolan M."/>
            <person name="Tritt A."/>
            <person name="Clum A."/>
            <person name="Lipzen A."/>
            <person name="Daum C."/>
            <person name="Barry K."/>
            <person name="Grigoriev I.V."/>
            <person name="Vilgalys R."/>
        </authorList>
    </citation>
    <scope>NUCLEOTIDE SEQUENCE</scope>
    <source>
        <strain evidence="2">PMI_201</strain>
    </source>
</reference>
<protein>
    <recommendedName>
        <fullName evidence="1">Enoyl reductase (ER) domain-containing protein</fullName>
    </recommendedName>
</protein>
<organism evidence="2 3">
    <name type="scientific">Talaromyces proteolyticus</name>
    <dbReference type="NCBI Taxonomy" id="1131652"/>
    <lineage>
        <taxon>Eukaryota</taxon>
        <taxon>Fungi</taxon>
        <taxon>Dikarya</taxon>
        <taxon>Ascomycota</taxon>
        <taxon>Pezizomycotina</taxon>
        <taxon>Eurotiomycetes</taxon>
        <taxon>Eurotiomycetidae</taxon>
        <taxon>Eurotiales</taxon>
        <taxon>Trichocomaceae</taxon>
        <taxon>Talaromyces</taxon>
        <taxon>Talaromyces sect. Bacilispori</taxon>
    </lineage>
</organism>
<dbReference type="EMBL" id="JAJTJA010000006">
    <property type="protein sequence ID" value="KAH8697580.1"/>
    <property type="molecule type" value="Genomic_DNA"/>
</dbReference>
<dbReference type="SUPFAM" id="SSF50129">
    <property type="entry name" value="GroES-like"/>
    <property type="match status" value="1"/>
</dbReference>
<dbReference type="InterPro" id="IPR036291">
    <property type="entry name" value="NAD(P)-bd_dom_sf"/>
</dbReference>
<dbReference type="Gene3D" id="3.90.180.10">
    <property type="entry name" value="Medium-chain alcohol dehydrogenases, catalytic domain"/>
    <property type="match status" value="1"/>
</dbReference>
<dbReference type="RefSeq" id="XP_046072281.1">
    <property type="nucleotide sequence ID" value="XM_046216168.1"/>
</dbReference>
<dbReference type="GeneID" id="70246455"/>
<comment type="caution">
    <text evidence="2">The sequence shown here is derived from an EMBL/GenBank/DDBJ whole genome shotgun (WGS) entry which is preliminary data.</text>
</comment>
<dbReference type="GO" id="GO:0016491">
    <property type="term" value="F:oxidoreductase activity"/>
    <property type="evidence" value="ECO:0007669"/>
    <property type="project" value="InterPro"/>
</dbReference>
<accession>A0AAD4KRC2</accession>
<evidence type="ECO:0000313" key="3">
    <source>
        <dbReference type="Proteomes" id="UP001201262"/>
    </source>
</evidence>